<evidence type="ECO:0000313" key="4">
    <source>
        <dbReference type="Proteomes" id="UP000252355"/>
    </source>
</evidence>
<keyword evidence="3" id="KW-0969">Cilium</keyword>
<evidence type="ECO:0000256" key="1">
    <source>
        <dbReference type="ARBA" id="ARBA00010577"/>
    </source>
</evidence>
<sequence>MALEIVDVPVSGVNGPRRVPKQQLGKDDFLLLLTKQLQNQDPLQPADNLQFISQMANFSTLEQMTNMTKTLEKFLAATTSSYKAEAMSYLGMKVTATPNGSPDSVTGLVRAVRFADGAAILRVGDREVKLEEIQRIEFPDAT</sequence>
<gene>
    <name evidence="3" type="ORF">OZSIB_4361</name>
</gene>
<comment type="similarity">
    <text evidence="1">Belongs to the FlgD family.</text>
</comment>
<evidence type="ECO:0000313" key="3">
    <source>
        <dbReference type="EMBL" id="RCK75277.1"/>
    </source>
</evidence>
<dbReference type="GO" id="GO:0044781">
    <property type="term" value="P:bacterial-type flagellum organization"/>
    <property type="evidence" value="ECO:0007669"/>
    <property type="project" value="UniProtKB-KW"/>
</dbReference>
<comment type="caution">
    <text evidence="3">The sequence shown here is derived from an EMBL/GenBank/DDBJ whole genome shotgun (WGS) entry which is preliminary data.</text>
</comment>
<reference evidence="3 4" key="1">
    <citation type="submission" date="2018-05" db="EMBL/GenBank/DDBJ databases">
        <title>A metagenomic window into the 2 km-deep terrestrial subsurface aquifer revealed taxonomically and functionally diverse microbial community comprising novel uncultured bacterial lineages.</title>
        <authorList>
            <person name="Kadnikov V.V."/>
            <person name="Mardanov A.V."/>
            <person name="Beletsky A.V."/>
            <person name="Banks D."/>
            <person name="Pimenov N.V."/>
            <person name="Frank Y.A."/>
            <person name="Karnachuk O.V."/>
            <person name="Ravin N.V."/>
        </authorList>
    </citation>
    <scope>NUCLEOTIDE SEQUENCE [LARGE SCALE GENOMIC DNA]</scope>
    <source>
        <strain evidence="3">BY5</strain>
    </source>
</reference>
<keyword evidence="3" id="KW-0282">Flagellum</keyword>
<keyword evidence="2" id="KW-1005">Bacterial flagellum biogenesis</keyword>
<organism evidence="3 4">
    <name type="scientific">Candidatus Ozemobacter sibiricus</name>
    <dbReference type="NCBI Taxonomy" id="2268124"/>
    <lineage>
        <taxon>Bacteria</taxon>
        <taxon>Candidatus Ozemobacteria</taxon>
        <taxon>Candidatus Ozemobacterales</taxon>
        <taxon>Candidatus Ozemobacteraceae</taxon>
        <taxon>Candidatus Ozemobacter</taxon>
    </lineage>
</organism>
<name>A0A367ZBQ2_9BACT</name>
<protein>
    <submittedName>
        <fullName evidence="3">Flagellar basal-body rod modification protein FlgD</fullName>
    </submittedName>
</protein>
<dbReference type="Pfam" id="PF03963">
    <property type="entry name" value="FlgD"/>
    <property type="match status" value="1"/>
</dbReference>
<evidence type="ECO:0000256" key="2">
    <source>
        <dbReference type="ARBA" id="ARBA00022795"/>
    </source>
</evidence>
<keyword evidence="3" id="KW-0966">Cell projection</keyword>
<proteinExistence type="inferred from homology"/>
<accession>A0A367ZBQ2</accession>
<dbReference type="AlphaFoldDB" id="A0A367ZBQ2"/>
<dbReference type="InterPro" id="IPR005648">
    <property type="entry name" value="FlgD"/>
</dbReference>
<dbReference type="Proteomes" id="UP000252355">
    <property type="component" value="Unassembled WGS sequence"/>
</dbReference>
<dbReference type="EMBL" id="QOQW01000041">
    <property type="protein sequence ID" value="RCK75277.1"/>
    <property type="molecule type" value="Genomic_DNA"/>
</dbReference>